<comment type="function">
    <text evidence="7">Catalyzes the specific phosphorylation of the 3-hydroxyl group of shikimic acid using ATP as a cosubstrate.</text>
</comment>
<comment type="similarity">
    <text evidence="7">Belongs to the shikimate kinase family.</text>
</comment>
<dbReference type="EC" id="2.7.1.71" evidence="7"/>
<evidence type="ECO:0000256" key="2">
    <source>
        <dbReference type="ARBA" id="ARBA00022679"/>
    </source>
</evidence>
<feature type="binding site" evidence="7">
    <location>
        <position position="77"/>
    </location>
    <ligand>
        <name>substrate</name>
    </ligand>
</feature>
<sequence>MKLILIGFMGSGKSTVGKLLGQRHSLPVIDLDQAIEEAAGQTIPAIFATHGETYFRKLEHQVLATVIDQPGILATGGGTPLRADNQALLQNAAVPIIHLRANAKETLSRLGNTQNRPLAKGLDQAGIEALKKQRHQAYQACANYTIETNLLSPMEVALAIEARVPF</sequence>
<gene>
    <name evidence="7" type="primary">aroK</name>
    <name evidence="8" type="ORF">H5993_02595</name>
</gene>
<dbReference type="PRINTS" id="PR01100">
    <property type="entry name" value="SHIKIMTKNASE"/>
</dbReference>
<dbReference type="Pfam" id="PF01202">
    <property type="entry name" value="SKI"/>
    <property type="match status" value="1"/>
</dbReference>
<evidence type="ECO:0000256" key="7">
    <source>
        <dbReference type="HAMAP-Rule" id="MF_00109"/>
    </source>
</evidence>
<dbReference type="PANTHER" id="PTHR21087">
    <property type="entry name" value="SHIKIMATE KINASE"/>
    <property type="match status" value="1"/>
</dbReference>
<dbReference type="SUPFAM" id="SSF52540">
    <property type="entry name" value="P-loop containing nucleoside triphosphate hydrolases"/>
    <property type="match status" value="1"/>
</dbReference>
<keyword evidence="7" id="KW-0963">Cytoplasm</keyword>
<proteinExistence type="inferred from homology"/>
<comment type="pathway">
    <text evidence="7">Metabolic intermediate biosynthesis; chorismate biosynthesis; chorismate from D-erythrose 4-phosphate and phosphoenolpyruvate: step 5/7.</text>
</comment>
<dbReference type="InterPro" id="IPR031322">
    <property type="entry name" value="Shikimate/glucono_kinase"/>
</dbReference>
<name>A0ABS2EMB5_9LACO</name>
<evidence type="ECO:0000256" key="5">
    <source>
        <dbReference type="ARBA" id="ARBA00022840"/>
    </source>
</evidence>
<evidence type="ECO:0000256" key="1">
    <source>
        <dbReference type="ARBA" id="ARBA00022605"/>
    </source>
</evidence>
<keyword evidence="9" id="KW-1185">Reference proteome</keyword>
<keyword evidence="3 7" id="KW-0547">Nucleotide-binding</keyword>
<dbReference type="EMBL" id="JACJJQ010000008">
    <property type="protein sequence ID" value="MBM6753653.1"/>
    <property type="molecule type" value="Genomic_DNA"/>
</dbReference>
<evidence type="ECO:0000256" key="6">
    <source>
        <dbReference type="ARBA" id="ARBA00023141"/>
    </source>
</evidence>
<dbReference type="GO" id="GO:0016301">
    <property type="term" value="F:kinase activity"/>
    <property type="evidence" value="ECO:0007669"/>
    <property type="project" value="UniProtKB-KW"/>
</dbReference>
<comment type="catalytic activity">
    <reaction evidence="7">
        <text>shikimate + ATP = 3-phosphoshikimate + ADP + H(+)</text>
        <dbReference type="Rhea" id="RHEA:13121"/>
        <dbReference type="ChEBI" id="CHEBI:15378"/>
        <dbReference type="ChEBI" id="CHEBI:30616"/>
        <dbReference type="ChEBI" id="CHEBI:36208"/>
        <dbReference type="ChEBI" id="CHEBI:145989"/>
        <dbReference type="ChEBI" id="CHEBI:456216"/>
        <dbReference type="EC" id="2.7.1.71"/>
    </reaction>
</comment>
<dbReference type="Proteomes" id="UP000776629">
    <property type="component" value="Unassembled WGS sequence"/>
</dbReference>
<evidence type="ECO:0000256" key="4">
    <source>
        <dbReference type="ARBA" id="ARBA00022777"/>
    </source>
</evidence>
<dbReference type="InterPro" id="IPR027417">
    <property type="entry name" value="P-loop_NTPase"/>
</dbReference>
<comment type="caution">
    <text evidence="8">The sequence shown here is derived from an EMBL/GenBank/DDBJ whole genome shotgun (WGS) entry which is preliminary data.</text>
</comment>
<evidence type="ECO:0000256" key="3">
    <source>
        <dbReference type="ARBA" id="ARBA00022741"/>
    </source>
</evidence>
<dbReference type="RefSeq" id="WP_204776101.1">
    <property type="nucleotide sequence ID" value="NZ_JACJJQ010000008.1"/>
</dbReference>
<feature type="binding site" evidence="7">
    <location>
        <position position="14"/>
    </location>
    <ligand>
        <name>Mg(2+)</name>
        <dbReference type="ChEBI" id="CHEBI:18420"/>
    </ligand>
</feature>
<keyword evidence="1 7" id="KW-0028">Amino-acid biosynthesis</keyword>
<feature type="binding site" evidence="7">
    <location>
        <position position="116"/>
    </location>
    <ligand>
        <name>ATP</name>
        <dbReference type="ChEBI" id="CHEBI:30616"/>
    </ligand>
</feature>
<dbReference type="CDD" id="cd00464">
    <property type="entry name" value="SK"/>
    <property type="match status" value="1"/>
</dbReference>
<keyword evidence="5 7" id="KW-0067">ATP-binding</keyword>
<feature type="binding site" evidence="7">
    <location>
        <position position="134"/>
    </location>
    <ligand>
        <name>substrate</name>
    </ligand>
</feature>
<dbReference type="HAMAP" id="MF_00109">
    <property type="entry name" value="Shikimate_kinase"/>
    <property type="match status" value="1"/>
</dbReference>
<comment type="caution">
    <text evidence="7">Lacks conserved residue(s) required for the propagation of feature annotation.</text>
</comment>
<feature type="binding site" evidence="7">
    <location>
        <begin position="10"/>
        <end position="15"/>
    </location>
    <ligand>
        <name>ATP</name>
        <dbReference type="ChEBI" id="CHEBI:30616"/>
    </ligand>
</feature>
<dbReference type="Gene3D" id="3.40.50.300">
    <property type="entry name" value="P-loop containing nucleotide triphosphate hydrolases"/>
    <property type="match status" value="1"/>
</dbReference>
<keyword evidence="6 7" id="KW-0057">Aromatic amino acid biosynthesis</keyword>
<accession>A0ABS2EMB5</accession>
<comment type="subcellular location">
    <subcellularLocation>
        <location evidence="7">Cytoplasm</location>
    </subcellularLocation>
</comment>
<feature type="binding site" evidence="7">
    <location>
        <position position="32"/>
    </location>
    <ligand>
        <name>substrate</name>
    </ligand>
</feature>
<evidence type="ECO:0000313" key="9">
    <source>
        <dbReference type="Proteomes" id="UP000776629"/>
    </source>
</evidence>
<evidence type="ECO:0000313" key="8">
    <source>
        <dbReference type="EMBL" id="MBM6753653.1"/>
    </source>
</evidence>
<keyword evidence="4 7" id="KW-0418">Kinase</keyword>
<keyword evidence="7" id="KW-0479">Metal-binding</keyword>
<comment type="cofactor">
    <cofactor evidence="7">
        <name>Mg(2+)</name>
        <dbReference type="ChEBI" id="CHEBI:18420"/>
    </cofactor>
    <text evidence="7">Binds 1 Mg(2+) ion per subunit.</text>
</comment>
<comment type="subunit">
    <text evidence="7">Monomer.</text>
</comment>
<protein>
    <recommendedName>
        <fullName evidence="7">Shikimate kinase</fullName>
        <shortName evidence="7">SK</shortName>
        <ecNumber evidence="7">2.7.1.71</ecNumber>
    </recommendedName>
</protein>
<feature type="binding site" evidence="7">
    <location>
        <position position="56"/>
    </location>
    <ligand>
        <name>substrate</name>
    </ligand>
</feature>
<dbReference type="InterPro" id="IPR000623">
    <property type="entry name" value="Shikimate_kinase/TSH1"/>
</dbReference>
<reference evidence="8 9" key="1">
    <citation type="journal article" date="2021" name="Sci. Rep.">
        <title>The distribution of antibiotic resistance genes in chicken gut microbiota commensals.</title>
        <authorList>
            <person name="Juricova H."/>
            <person name="Matiasovicova J."/>
            <person name="Kubasova T."/>
            <person name="Cejkova D."/>
            <person name="Rychlik I."/>
        </authorList>
    </citation>
    <scope>NUCLEOTIDE SEQUENCE [LARGE SCALE GENOMIC DNA]</scope>
    <source>
        <strain evidence="8 9">An810</strain>
    </source>
</reference>
<keyword evidence="2 7" id="KW-0808">Transferase</keyword>
<organism evidence="8 9">
    <name type="scientific">Limosilactobacillus alvi</name>
    <dbReference type="NCBI Taxonomy" id="990412"/>
    <lineage>
        <taxon>Bacteria</taxon>
        <taxon>Bacillati</taxon>
        <taxon>Bacillota</taxon>
        <taxon>Bacilli</taxon>
        <taxon>Lactobacillales</taxon>
        <taxon>Lactobacillaceae</taxon>
        <taxon>Limosilactobacillus</taxon>
    </lineage>
</organism>
<keyword evidence="7" id="KW-0460">Magnesium</keyword>
<dbReference type="PANTHER" id="PTHR21087:SF16">
    <property type="entry name" value="SHIKIMATE KINASE 1, CHLOROPLASTIC"/>
    <property type="match status" value="1"/>
</dbReference>